<evidence type="ECO:0000313" key="1">
    <source>
        <dbReference type="EMBL" id="WGW11433.1"/>
    </source>
</evidence>
<sequence>MLTFPDSLERAFSRNPVVAALYGREQLIKFLDSTSDVCIIANVALQDLGPLVGALSANDKFAFVNIDSCSGLAQDKGAVEYLKKIGAPGIVTTRVSLIQKANSLGMVTMQKVFVTDRSNLPRSVTAVEQSRPHLVQLMPWPVVPYIEKEELRALSPFIVGGFVAGKSDVAAALAAGAKGVSTSDIGMWVRREA</sequence>
<dbReference type="Gene3D" id="3.20.20.70">
    <property type="entry name" value="Aldolase class I"/>
    <property type="match status" value="1"/>
</dbReference>
<evidence type="ECO:0000313" key="2">
    <source>
        <dbReference type="Proteomes" id="UP001209083"/>
    </source>
</evidence>
<keyword evidence="2" id="KW-1185">Reference proteome</keyword>
<organism evidence="1 2">
    <name type="scientific">Saxibacter everestensis</name>
    <dbReference type="NCBI Taxonomy" id="2909229"/>
    <lineage>
        <taxon>Bacteria</taxon>
        <taxon>Bacillati</taxon>
        <taxon>Actinomycetota</taxon>
        <taxon>Actinomycetes</taxon>
        <taxon>Micrococcales</taxon>
        <taxon>Brevibacteriaceae</taxon>
        <taxon>Saxibacter</taxon>
    </lineage>
</organism>
<dbReference type="Proteomes" id="UP001209083">
    <property type="component" value="Chromosome"/>
</dbReference>
<reference evidence="1 2" key="1">
    <citation type="submission" date="2023-05" db="EMBL/GenBank/DDBJ databases">
        <title>Lithophilousrod everest ZFBP1038 complete genpme.</title>
        <authorList>
            <person name="Tian M."/>
        </authorList>
    </citation>
    <scope>NUCLEOTIDE SEQUENCE [LARGE SCALE GENOMIC DNA]</scope>
    <source>
        <strain evidence="1 2">ZFBP1038</strain>
    </source>
</reference>
<dbReference type="PIRSF" id="PIRSF016897">
    <property type="entry name" value="GlpP"/>
    <property type="match status" value="1"/>
</dbReference>
<protein>
    <submittedName>
        <fullName evidence="1">Glycerol-3-phosphate responsive antiterminator</fullName>
    </submittedName>
</protein>
<proteinExistence type="predicted"/>
<dbReference type="RefSeq" id="WP_349638223.1">
    <property type="nucleotide sequence ID" value="NZ_CP090958.1"/>
</dbReference>
<dbReference type="Pfam" id="PF04309">
    <property type="entry name" value="G3P_antiterm"/>
    <property type="match status" value="1"/>
</dbReference>
<dbReference type="InterPro" id="IPR013785">
    <property type="entry name" value="Aldolase_TIM"/>
</dbReference>
<dbReference type="EMBL" id="CP090958">
    <property type="protein sequence ID" value="WGW11433.1"/>
    <property type="molecule type" value="Genomic_DNA"/>
</dbReference>
<dbReference type="InterPro" id="IPR006699">
    <property type="entry name" value="GlpP"/>
</dbReference>
<dbReference type="PANTHER" id="PTHR35787:SF1">
    <property type="entry name" value="GLYCEROL UPTAKE OPERON ANTITERMINATOR REGULATORY PROTEIN"/>
    <property type="match status" value="1"/>
</dbReference>
<dbReference type="PANTHER" id="PTHR35787">
    <property type="entry name" value="GLYCEROL UPTAKE OPERON ANTITERMINATOR REGULATORY PROTEIN"/>
    <property type="match status" value="1"/>
</dbReference>
<gene>
    <name evidence="1" type="ORF">LWF01_15265</name>
</gene>
<name>A0ABY8QR83_9MICO</name>
<accession>A0ABY8QR83</accession>
<dbReference type="SUPFAM" id="SSF110391">
    <property type="entry name" value="GlpP-like"/>
    <property type="match status" value="1"/>
</dbReference>